<feature type="transmembrane region" description="Helical" evidence="1">
    <location>
        <begin position="6"/>
        <end position="25"/>
    </location>
</feature>
<evidence type="ECO:0000313" key="2">
    <source>
        <dbReference type="EMBL" id="MCU6791422.1"/>
    </source>
</evidence>
<gene>
    <name evidence="2" type="ORF">OB236_04680</name>
</gene>
<keyword evidence="1" id="KW-0812">Transmembrane</keyword>
<evidence type="ECO:0000313" key="3">
    <source>
        <dbReference type="Proteomes" id="UP001652445"/>
    </source>
</evidence>
<sequence>MFLILWNVLGGVLLISTLCLLIGLIRGGKPEQVKLSIDSRKSSYEERKIS</sequence>
<reference evidence="2 3" key="1">
    <citation type="submission" date="2022-09" db="EMBL/GenBank/DDBJ databases">
        <authorList>
            <person name="Han X.L."/>
            <person name="Wang Q."/>
            <person name="Lu T."/>
        </authorList>
    </citation>
    <scope>NUCLEOTIDE SEQUENCE [LARGE SCALE GENOMIC DNA]</scope>
    <source>
        <strain evidence="2 3">WQ 127069</strain>
    </source>
</reference>
<accession>A0ABT2UA31</accession>
<dbReference type="Proteomes" id="UP001652445">
    <property type="component" value="Unassembled WGS sequence"/>
</dbReference>
<comment type="caution">
    <text evidence="2">The sequence shown here is derived from an EMBL/GenBank/DDBJ whole genome shotgun (WGS) entry which is preliminary data.</text>
</comment>
<keyword evidence="1" id="KW-0472">Membrane</keyword>
<dbReference type="EMBL" id="JAOQIO010000007">
    <property type="protein sequence ID" value="MCU6791422.1"/>
    <property type="molecule type" value="Genomic_DNA"/>
</dbReference>
<proteinExistence type="predicted"/>
<keyword evidence="3" id="KW-1185">Reference proteome</keyword>
<keyword evidence="1" id="KW-1133">Transmembrane helix</keyword>
<protein>
    <submittedName>
        <fullName evidence="2">Uncharacterized protein</fullName>
    </submittedName>
</protein>
<name>A0ABT2UA31_9BACL</name>
<organism evidence="2 3">
    <name type="scientific">Paenibacillus baimaensis</name>
    <dbReference type="NCBI Taxonomy" id="2982185"/>
    <lineage>
        <taxon>Bacteria</taxon>
        <taxon>Bacillati</taxon>
        <taxon>Bacillota</taxon>
        <taxon>Bacilli</taxon>
        <taxon>Bacillales</taxon>
        <taxon>Paenibacillaceae</taxon>
        <taxon>Paenibacillus</taxon>
    </lineage>
</organism>
<evidence type="ECO:0000256" key="1">
    <source>
        <dbReference type="SAM" id="Phobius"/>
    </source>
</evidence>